<comment type="subcellular location">
    <subcellularLocation>
        <location evidence="1">Nucleus</location>
    </subcellularLocation>
</comment>
<gene>
    <name evidence="6" type="ORF">CAMP_LOCUS3302</name>
</gene>
<feature type="coiled-coil region" evidence="4">
    <location>
        <begin position="4"/>
        <end position="52"/>
    </location>
</feature>
<dbReference type="PANTHER" id="PTHR45721">
    <property type="entry name" value="LAMIN DM0-RELATED"/>
    <property type="match status" value="1"/>
</dbReference>
<dbReference type="Pfam" id="PF00932">
    <property type="entry name" value="LTD"/>
    <property type="match status" value="1"/>
</dbReference>
<dbReference type="Proteomes" id="UP001152747">
    <property type="component" value="Unassembled WGS sequence"/>
</dbReference>
<dbReference type="Gene3D" id="2.60.40.1260">
    <property type="entry name" value="Lamin Tail domain"/>
    <property type="match status" value="1"/>
</dbReference>
<dbReference type="InterPro" id="IPR036415">
    <property type="entry name" value="Lamin_tail_dom_sf"/>
</dbReference>
<evidence type="ECO:0000256" key="1">
    <source>
        <dbReference type="ARBA" id="ARBA00004123"/>
    </source>
</evidence>
<sequence length="182" mass="20875">MSKVKKLEAEKRELKKELEVTEQMYAKLFDEFKKLKAQNLILEADNEELKKKKIIKPKKLEDQYYSLYSGKGPIKFGNCNVAGQFLELENNSNHAVNLGYFVIKRTVGEAIIEVTLPKVTIIQPMSKLLIYGKKSTCPKLNVQTLIHDQVELWLTGDIMETVLIDEMGTVVTSIVQRLKNEE</sequence>
<evidence type="ECO:0000313" key="7">
    <source>
        <dbReference type="Proteomes" id="UP001152747"/>
    </source>
</evidence>
<evidence type="ECO:0000259" key="5">
    <source>
        <dbReference type="PROSITE" id="PS51841"/>
    </source>
</evidence>
<dbReference type="SUPFAM" id="SSF74853">
    <property type="entry name" value="Lamin A/C globular tail domain"/>
    <property type="match status" value="1"/>
</dbReference>
<keyword evidence="2 4" id="KW-0175">Coiled coil</keyword>
<feature type="domain" description="LTD" evidence="5">
    <location>
        <begin position="62"/>
        <end position="179"/>
    </location>
</feature>
<reference evidence="6" key="1">
    <citation type="submission" date="2022-11" db="EMBL/GenBank/DDBJ databases">
        <authorList>
            <person name="Kikuchi T."/>
        </authorList>
    </citation>
    <scope>NUCLEOTIDE SEQUENCE</scope>
    <source>
        <strain evidence="6">PS1010</strain>
    </source>
</reference>
<evidence type="ECO:0000256" key="2">
    <source>
        <dbReference type="ARBA" id="ARBA00023054"/>
    </source>
</evidence>
<dbReference type="GO" id="GO:0005634">
    <property type="term" value="C:nucleus"/>
    <property type="evidence" value="ECO:0007669"/>
    <property type="project" value="UniProtKB-SubCell"/>
</dbReference>
<evidence type="ECO:0000256" key="4">
    <source>
        <dbReference type="SAM" id="Coils"/>
    </source>
</evidence>
<dbReference type="OrthoDB" id="102442at2759"/>
<dbReference type="EMBL" id="CANHGI010000002">
    <property type="protein sequence ID" value="CAI5440665.1"/>
    <property type="molecule type" value="Genomic_DNA"/>
</dbReference>
<dbReference type="PANTHER" id="PTHR45721:SF11">
    <property type="entry name" value="LAMIN DM0-RELATED"/>
    <property type="match status" value="1"/>
</dbReference>
<name>A0A9P1MXS3_9PELO</name>
<dbReference type="InterPro" id="IPR001322">
    <property type="entry name" value="Lamin_tail_dom"/>
</dbReference>
<dbReference type="PROSITE" id="PS51841">
    <property type="entry name" value="LTD"/>
    <property type="match status" value="1"/>
</dbReference>
<organism evidence="6 7">
    <name type="scientific">Caenorhabditis angaria</name>
    <dbReference type="NCBI Taxonomy" id="860376"/>
    <lineage>
        <taxon>Eukaryota</taxon>
        <taxon>Metazoa</taxon>
        <taxon>Ecdysozoa</taxon>
        <taxon>Nematoda</taxon>
        <taxon>Chromadorea</taxon>
        <taxon>Rhabditida</taxon>
        <taxon>Rhabditina</taxon>
        <taxon>Rhabditomorpha</taxon>
        <taxon>Rhabditoidea</taxon>
        <taxon>Rhabditidae</taxon>
        <taxon>Peloderinae</taxon>
        <taxon>Caenorhabditis</taxon>
    </lineage>
</organism>
<accession>A0A9P1MXS3</accession>
<evidence type="ECO:0000256" key="3">
    <source>
        <dbReference type="ARBA" id="ARBA00023242"/>
    </source>
</evidence>
<keyword evidence="7" id="KW-1185">Reference proteome</keyword>
<proteinExistence type="predicted"/>
<keyword evidence="3" id="KW-0539">Nucleus</keyword>
<evidence type="ECO:0000313" key="6">
    <source>
        <dbReference type="EMBL" id="CAI5440665.1"/>
    </source>
</evidence>
<dbReference type="AlphaFoldDB" id="A0A9P1MXS3"/>
<comment type="caution">
    <text evidence="6">The sequence shown here is derived from an EMBL/GenBank/DDBJ whole genome shotgun (WGS) entry which is preliminary data.</text>
</comment>
<protein>
    <recommendedName>
        <fullName evidence="5">LTD domain-containing protein</fullName>
    </recommendedName>
</protein>